<evidence type="ECO:0000256" key="2">
    <source>
        <dbReference type="ARBA" id="ARBA00022679"/>
    </source>
</evidence>
<dbReference type="Pfam" id="PF00534">
    <property type="entry name" value="Glycos_transf_1"/>
    <property type="match status" value="1"/>
</dbReference>
<keyword evidence="2" id="KW-0808">Transferase</keyword>
<sequence>MGGAIAQRQGAPADWRVHDETGENACQTDGAMAPPLAAEVPILLYMPAFHGGGAENALVRLANHWHAQGRKVTIIVNAVRGPVVEKVVPGVEIVALGSRFTALAWPRLGMLLRRRRPAFLATALLGPNVAGLWAARLWSPCTAVACLVRNHTTREIAGRDRLRRALFPPLLRAAYRRADGVGCVAGDVAQDIIAYAALSPERVMTTLNPVPFPETEPFPQTGREHEPDLSGDWPPSGPVIVAMGRMVAQKDYPTLLRAFARLEGAPHLLILGEGPLRAELEALCLSLGIAGRVHMPGFRNRPEACLARADLFVLSSRFEGFPNVIAEALALGRTVVATDAPGGGAEILGSGAFGHLVPVGDVAALARAMARALADPVDPARARERARDFAIEAVSRRYEALFARAMEHRRNG</sequence>
<evidence type="ECO:0000259" key="4">
    <source>
        <dbReference type="Pfam" id="PF13439"/>
    </source>
</evidence>
<proteinExistence type="predicted"/>
<dbReference type="PANTHER" id="PTHR12526">
    <property type="entry name" value="GLYCOSYLTRANSFERASE"/>
    <property type="match status" value="1"/>
</dbReference>
<feature type="domain" description="Glycosyl transferase family 1" evidence="3">
    <location>
        <begin position="235"/>
        <end position="388"/>
    </location>
</feature>
<dbReference type="SUPFAM" id="SSF53756">
    <property type="entry name" value="UDP-Glycosyltransferase/glycogen phosphorylase"/>
    <property type="match status" value="1"/>
</dbReference>
<dbReference type="CDD" id="cd03811">
    <property type="entry name" value="GT4_GT28_WabH-like"/>
    <property type="match status" value="1"/>
</dbReference>
<dbReference type="Gene3D" id="3.40.50.2000">
    <property type="entry name" value="Glycogen Phosphorylase B"/>
    <property type="match status" value="2"/>
</dbReference>
<evidence type="ECO:0000259" key="3">
    <source>
        <dbReference type="Pfam" id="PF00534"/>
    </source>
</evidence>
<evidence type="ECO:0000313" key="6">
    <source>
        <dbReference type="Proteomes" id="UP001187221"/>
    </source>
</evidence>
<protein>
    <submittedName>
        <fullName evidence="5">Glycosyltransferase</fullName>
    </submittedName>
</protein>
<keyword evidence="1" id="KW-0328">Glycosyltransferase</keyword>
<dbReference type="InterPro" id="IPR028098">
    <property type="entry name" value="Glyco_trans_4-like_N"/>
</dbReference>
<dbReference type="PANTHER" id="PTHR12526:SF510">
    <property type="entry name" value="D-INOSITOL 3-PHOSPHATE GLYCOSYLTRANSFERASE"/>
    <property type="match status" value="1"/>
</dbReference>
<name>A0ABQ6PAZ2_9SPHN</name>
<accession>A0ABQ6PAZ2</accession>
<dbReference type="RefSeq" id="WP_317975591.1">
    <property type="nucleotide sequence ID" value="NZ_BTFW01000001.1"/>
</dbReference>
<organism evidence="5 6">
    <name type="scientific">Novosphingobium pituita</name>
    <dbReference type="NCBI Taxonomy" id="3056842"/>
    <lineage>
        <taxon>Bacteria</taxon>
        <taxon>Pseudomonadati</taxon>
        <taxon>Pseudomonadota</taxon>
        <taxon>Alphaproteobacteria</taxon>
        <taxon>Sphingomonadales</taxon>
        <taxon>Sphingomonadaceae</taxon>
        <taxon>Novosphingobium</taxon>
    </lineage>
</organism>
<evidence type="ECO:0000313" key="5">
    <source>
        <dbReference type="EMBL" id="GMM61966.1"/>
    </source>
</evidence>
<dbReference type="Pfam" id="PF13439">
    <property type="entry name" value="Glyco_transf_4"/>
    <property type="match status" value="1"/>
</dbReference>
<keyword evidence="6" id="KW-1185">Reference proteome</keyword>
<gene>
    <name evidence="5" type="ORF">NUTIK01_27430</name>
</gene>
<dbReference type="EMBL" id="BTFW01000001">
    <property type="protein sequence ID" value="GMM61966.1"/>
    <property type="molecule type" value="Genomic_DNA"/>
</dbReference>
<dbReference type="Proteomes" id="UP001187221">
    <property type="component" value="Unassembled WGS sequence"/>
</dbReference>
<comment type="caution">
    <text evidence="5">The sequence shown here is derived from an EMBL/GenBank/DDBJ whole genome shotgun (WGS) entry which is preliminary data.</text>
</comment>
<dbReference type="InterPro" id="IPR001296">
    <property type="entry name" value="Glyco_trans_1"/>
</dbReference>
<evidence type="ECO:0000256" key="1">
    <source>
        <dbReference type="ARBA" id="ARBA00022676"/>
    </source>
</evidence>
<feature type="domain" description="Glycosyltransferase subfamily 4-like N-terminal" evidence="4">
    <location>
        <begin position="52"/>
        <end position="210"/>
    </location>
</feature>
<reference evidence="5 6" key="1">
    <citation type="submission" date="2023-06" db="EMBL/GenBank/DDBJ databases">
        <title>Draft genome sequence of Novosphingobium sp. strain IK01.</title>
        <authorList>
            <person name="Hatamoto M."/>
            <person name="Ikarashi T."/>
            <person name="Yamaguchi T."/>
        </authorList>
    </citation>
    <scope>NUCLEOTIDE SEQUENCE [LARGE SCALE GENOMIC DNA]</scope>
    <source>
        <strain evidence="5 6">IK01</strain>
    </source>
</reference>